<proteinExistence type="predicted"/>
<keyword evidence="5" id="KW-1185">Reference proteome</keyword>
<evidence type="ECO:0000259" key="3">
    <source>
        <dbReference type="Pfam" id="PF10536"/>
    </source>
</evidence>
<reference evidence="4 5" key="1">
    <citation type="submission" date="2021-07" db="EMBL/GenBank/DDBJ databases">
        <title>The Aristolochia fimbriata genome: insights into angiosperm evolution, floral development and chemical biosynthesis.</title>
        <authorList>
            <person name="Jiao Y."/>
        </authorList>
    </citation>
    <scope>NUCLEOTIDE SEQUENCE [LARGE SCALE GENOMIC DNA]</scope>
    <source>
        <strain evidence="4">IBCAS-2021</strain>
        <tissue evidence="4">Leaf</tissue>
    </source>
</reference>
<accession>A0AAV7EM52</accession>
<feature type="domain" description="Aminotransferase-like plant mobile" evidence="3">
    <location>
        <begin position="7"/>
        <end position="68"/>
    </location>
</feature>
<organism evidence="4 5">
    <name type="scientific">Aristolochia fimbriata</name>
    <name type="common">White veined hardy Dutchman's pipe vine</name>
    <dbReference type="NCBI Taxonomy" id="158543"/>
    <lineage>
        <taxon>Eukaryota</taxon>
        <taxon>Viridiplantae</taxon>
        <taxon>Streptophyta</taxon>
        <taxon>Embryophyta</taxon>
        <taxon>Tracheophyta</taxon>
        <taxon>Spermatophyta</taxon>
        <taxon>Magnoliopsida</taxon>
        <taxon>Magnoliidae</taxon>
        <taxon>Piperales</taxon>
        <taxon>Aristolochiaceae</taxon>
        <taxon>Aristolochia</taxon>
    </lineage>
</organism>
<feature type="region of interest" description="Disordered" evidence="1">
    <location>
        <begin position="299"/>
        <end position="337"/>
    </location>
</feature>
<sequence>MPRKKDEVHLAAFLLVWLSQFVFHSTGATICNPTVFKVASYMATGIRFALDDPALACLYRGLGQATAGLSSIAQWSYLYSWLAVYFYTHGEDLEGVRCPGMISFGNPSLQRTFDEEQVRDLFRRLPVSVWNRYILGGNTISSLVVESKALISRPAYESLLSVLCLCGNLGIARICSWIWGLRPVSGRLVTLWEAKLVRPCGQLDLPLRGEPTRDPRTTFVYYTWWKEHMFPQFEQGRLESTASVAAGSSGQEEDYDSDHSHPCRRRPEGKKQIVAPSANKKRAPLTSLNGAFASKKKELVEAQPASLPSPPTFLPPILETEPPPTSCPPMEPPEPEPPVDVFFELLM</sequence>
<dbReference type="AlphaFoldDB" id="A0AAV7EM52"/>
<feature type="compositionally biased region" description="Pro residues" evidence="1">
    <location>
        <begin position="321"/>
        <end position="337"/>
    </location>
</feature>
<keyword evidence="2" id="KW-0732">Signal</keyword>
<protein>
    <recommendedName>
        <fullName evidence="3">Aminotransferase-like plant mobile domain-containing protein</fullName>
    </recommendedName>
</protein>
<evidence type="ECO:0000313" key="5">
    <source>
        <dbReference type="Proteomes" id="UP000825729"/>
    </source>
</evidence>
<comment type="caution">
    <text evidence="4">The sequence shown here is derived from an EMBL/GenBank/DDBJ whole genome shotgun (WGS) entry which is preliminary data.</text>
</comment>
<feature type="compositionally biased region" description="Basic and acidic residues" evidence="1">
    <location>
        <begin position="257"/>
        <end position="271"/>
    </location>
</feature>
<evidence type="ECO:0000256" key="2">
    <source>
        <dbReference type="SAM" id="SignalP"/>
    </source>
</evidence>
<evidence type="ECO:0000256" key="1">
    <source>
        <dbReference type="SAM" id="MobiDB-lite"/>
    </source>
</evidence>
<dbReference type="Proteomes" id="UP000825729">
    <property type="component" value="Unassembled WGS sequence"/>
</dbReference>
<feature type="chain" id="PRO_5043417461" description="Aminotransferase-like plant mobile domain-containing protein" evidence="2">
    <location>
        <begin position="28"/>
        <end position="347"/>
    </location>
</feature>
<dbReference type="InterPro" id="IPR019557">
    <property type="entry name" value="AminoTfrase-like_pln_mobile"/>
</dbReference>
<evidence type="ECO:0000313" key="4">
    <source>
        <dbReference type="EMBL" id="KAG9449902.1"/>
    </source>
</evidence>
<feature type="compositionally biased region" description="Polar residues" evidence="1">
    <location>
        <begin position="240"/>
        <end position="250"/>
    </location>
</feature>
<feature type="region of interest" description="Disordered" evidence="1">
    <location>
        <begin position="240"/>
        <end position="287"/>
    </location>
</feature>
<dbReference type="Pfam" id="PF10536">
    <property type="entry name" value="PMD"/>
    <property type="match status" value="1"/>
</dbReference>
<dbReference type="EMBL" id="JAINDJ010000004">
    <property type="protein sequence ID" value="KAG9449902.1"/>
    <property type="molecule type" value="Genomic_DNA"/>
</dbReference>
<feature type="signal peptide" evidence="2">
    <location>
        <begin position="1"/>
        <end position="27"/>
    </location>
</feature>
<gene>
    <name evidence="4" type="ORF">H6P81_009867</name>
</gene>
<name>A0AAV7EM52_ARIFI</name>